<dbReference type="CDD" id="cd00899">
    <property type="entry name" value="b4GalT"/>
    <property type="match status" value="1"/>
</dbReference>
<evidence type="ECO:0000256" key="8">
    <source>
        <dbReference type="ARBA" id="ARBA00022989"/>
    </source>
</evidence>
<keyword evidence="8 12" id="KW-1133">Transmembrane helix</keyword>
<dbReference type="InterPro" id="IPR029044">
    <property type="entry name" value="Nucleotide-diphossugar_trans"/>
</dbReference>
<dbReference type="GO" id="GO:0016020">
    <property type="term" value="C:membrane"/>
    <property type="evidence" value="ECO:0007669"/>
    <property type="project" value="UniProtKB-SubCell"/>
</dbReference>
<feature type="transmembrane region" description="Helical" evidence="12">
    <location>
        <begin position="491"/>
        <end position="518"/>
    </location>
</feature>
<organism evidence="15 16">
    <name type="scientific">Magallana gigas</name>
    <name type="common">Pacific oyster</name>
    <name type="synonym">Crassostrea gigas</name>
    <dbReference type="NCBI Taxonomy" id="29159"/>
    <lineage>
        <taxon>Eukaryota</taxon>
        <taxon>Metazoa</taxon>
        <taxon>Spiralia</taxon>
        <taxon>Lophotrochozoa</taxon>
        <taxon>Mollusca</taxon>
        <taxon>Bivalvia</taxon>
        <taxon>Autobranchia</taxon>
        <taxon>Pteriomorphia</taxon>
        <taxon>Ostreida</taxon>
        <taxon>Ostreoidea</taxon>
        <taxon>Ostreidae</taxon>
        <taxon>Magallana</taxon>
    </lineage>
</organism>
<name>A0A8W8JD02_MAGGI</name>
<dbReference type="InterPro" id="IPR027995">
    <property type="entry name" value="Galactosyl_T_N"/>
</dbReference>
<feature type="compositionally biased region" description="Basic and acidic residues" evidence="11">
    <location>
        <begin position="599"/>
        <end position="609"/>
    </location>
</feature>
<feature type="domain" description="Galactosyltransferase C-terminal" evidence="13">
    <location>
        <begin position="216"/>
        <end position="293"/>
    </location>
</feature>
<dbReference type="GO" id="GO:0005794">
    <property type="term" value="C:Golgi apparatus"/>
    <property type="evidence" value="ECO:0007669"/>
    <property type="project" value="TreeGrafter"/>
</dbReference>
<keyword evidence="6 12" id="KW-0812">Transmembrane</keyword>
<dbReference type="Proteomes" id="UP000005408">
    <property type="component" value="Unassembled WGS sequence"/>
</dbReference>
<keyword evidence="10" id="KW-0325">Glycoprotein</keyword>
<evidence type="ECO:0000256" key="9">
    <source>
        <dbReference type="ARBA" id="ARBA00023136"/>
    </source>
</evidence>
<dbReference type="PANTHER" id="PTHR19300">
    <property type="entry name" value="BETA-1,4-GALACTOSYLTRANSFERASE"/>
    <property type="match status" value="1"/>
</dbReference>
<evidence type="ECO:0000256" key="7">
    <source>
        <dbReference type="ARBA" id="ARBA00022968"/>
    </source>
</evidence>
<evidence type="ECO:0000256" key="4">
    <source>
        <dbReference type="ARBA" id="ARBA00022676"/>
    </source>
</evidence>
<protein>
    <recommendedName>
        <fullName evidence="17">Beta-1,4-N-acetylgalactosaminyltransferase bre-4</fullName>
    </recommendedName>
</protein>
<evidence type="ECO:0000256" key="2">
    <source>
        <dbReference type="ARBA" id="ARBA00004922"/>
    </source>
</evidence>
<evidence type="ECO:0008006" key="17">
    <source>
        <dbReference type="Google" id="ProtNLM"/>
    </source>
</evidence>
<dbReference type="GO" id="GO:0005975">
    <property type="term" value="P:carbohydrate metabolic process"/>
    <property type="evidence" value="ECO:0007669"/>
    <property type="project" value="InterPro"/>
</dbReference>
<dbReference type="PRINTS" id="PR02050">
    <property type="entry name" value="B14GALTRFASE"/>
</dbReference>
<feature type="compositionally biased region" description="Polar residues" evidence="11">
    <location>
        <begin position="614"/>
        <end position="625"/>
    </location>
</feature>
<feature type="transmembrane region" description="Helical" evidence="12">
    <location>
        <begin position="12"/>
        <end position="32"/>
    </location>
</feature>
<evidence type="ECO:0000256" key="5">
    <source>
        <dbReference type="ARBA" id="ARBA00022679"/>
    </source>
</evidence>
<accession>A0A8W8JD02</accession>
<keyword evidence="5" id="KW-0808">Transferase</keyword>
<dbReference type="AlphaFoldDB" id="A0A8W8JD02"/>
<dbReference type="PANTHER" id="PTHR19300:SF57">
    <property type="entry name" value="BETA-1,4-N-ACETYLGALACTOSAMINYLTRANSFERASE"/>
    <property type="match status" value="1"/>
</dbReference>
<dbReference type="Pfam" id="PF02709">
    <property type="entry name" value="Glyco_transf_7C"/>
    <property type="match status" value="1"/>
</dbReference>
<sequence>MKIVCGRSVIVGFYVVFLVVQVAIIALVISMWDSDSYSTGQMVVITDKQMQEVLFNGTEQHCYLWDTTNTTDDAQISKCPIISPYLVGYRKPVINERIVWEEVLEKYKAVRCDSHFQPSNCKARQKVALIVPFRDRYAHLEVFLRHIHPFLMRQQLDYGIYVIDLDDKIKFNRGLLLNVGFIEASKEYDYDCYIFHDVDLLPENDKNLYRCSDQPRHMSVAVDKFAYKLPYAAIFGGVSAMTKDQILFVNGFSNKFSGWGGEDDDMFNRLKHHNMTVMRSMDDVSMYKMLKHKQSDPNPQRFKLIRTGMKRASGLKMKPCQSIFFNLWGVLLLGFNVKASLVSVTECDNKEKLGSIVNVDFMAINQPCNCEVKPQFSGDLVFASNVVLYDCFTEVTIRKNAQNDDIFAVRCPRTHSSKMYSVSNSSVFEISSTYLRRTGDTSFHQSIQIFQDKSFNEPIAVTCVLNEDLVLPTTPSVQVTSTETPTSSSDALIVGLVITALLVVILIGVIFFIVAYFIRNQKRTKESEEKNEHVEPSVSMTNITAAPMSPYTDLNADQANNPTEQPYTPLANDSEYQEIGNHDYERPITEEEEALEGTEDQHGTADRGHHQYRNAGQQVQTDTHF</sequence>
<keyword evidence="9 12" id="KW-0472">Membrane</keyword>
<comment type="pathway">
    <text evidence="2">Protein modification; protein glycosylation.</text>
</comment>
<proteinExistence type="inferred from homology"/>
<keyword evidence="16" id="KW-1185">Reference proteome</keyword>
<evidence type="ECO:0000256" key="10">
    <source>
        <dbReference type="ARBA" id="ARBA00023180"/>
    </source>
</evidence>
<evidence type="ECO:0000256" key="11">
    <source>
        <dbReference type="SAM" id="MobiDB-lite"/>
    </source>
</evidence>
<keyword evidence="7" id="KW-0735">Signal-anchor</keyword>
<evidence type="ECO:0000256" key="1">
    <source>
        <dbReference type="ARBA" id="ARBA00004606"/>
    </source>
</evidence>
<feature type="region of interest" description="Disordered" evidence="11">
    <location>
        <begin position="585"/>
        <end position="625"/>
    </location>
</feature>
<dbReference type="GO" id="GO:0008378">
    <property type="term" value="F:galactosyltransferase activity"/>
    <property type="evidence" value="ECO:0007669"/>
    <property type="project" value="TreeGrafter"/>
</dbReference>
<evidence type="ECO:0000256" key="12">
    <source>
        <dbReference type="SAM" id="Phobius"/>
    </source>
</evidence>
<dbReference type="SUPFAM" id="SSF53448">
    <property type="entry name" value="Nucleotide-diphospho-sugar transferases"/>
    <property type="match status" value="1"/>
</dbReference>
<evidence type="ECO:0000259" key="13">
    <source>
        <dbReference type="Pfam" id="PF02709"/>
    </source>
</evidence>
<keyword evidence="4" id="KW-0328">Glycosyltransferase</keyword>
<comment type="similarity">
    <text evidence="3">Belongs to the glycosyltransferase 7 family.</text>
</comment>
<dbReference type="InterPro" id="IPR003859">
    <property type="entry name" value="Galactosyl_T"/>
</dbReference>
<feature type="domain" description="Galactosyltransferase N-terminal" evidence="14">
    <location>
        <begin position="79"/>
        <end position="212"/>
    </location>
</feature>
<evidence type="ECO:0000313" key="15">
    <source>
        <dbReference type="EnsemblMetazoa" id="G18325.2:cds"/>
    </source>
</evidence>
<comment type="subcellular location">
    <subcellularLocation>
        <location evidence="1">Membrane</location>
        <topology evidence="1">Single-pass type II membrane protein</topology>
    </subcellularLocation>
</comment>
<reference evidence="15" key="1">
    <citation type="submission" date="2022-08" db="UniProtKB">
        <authorList>
            <consortium name="EnsemblMetazoa"/>
        </authorList>
    </citation>
    <scope>IDENTIFICATION</scope>
    <source>
        <strain evidence="15">05x7-T-G4-1.051#20</strain>
    </source>
</reference>
<evidence type="ECO:0000259" key="14">
    <source>
        <dbReference type="Pfam" id="PF13733"/>
    </source>
</evidence>
<evidence type="ECO:0000256" key="3">
    <source>
        <dbReference type="ARBA" id="ARBA00005735"/>
    </source>
</evidence>
<dbReference type="InterPro" id="IPR027791">
    <property type="entry name" value="Galactosyl_T_C"/>
</dbReference>
<dbReference type="Pfam" id="PF13733">
    <property type="entry name" value="Glyco_transf_7N"/>
    <property type="match status" value="1"/>
</dbReference>
<evidence type="ECO:0000313" key="16">
    <source>
        <dbReference type="Proteomes" id="UP000005408"/>
    </source>
</evidence>
<evidence type="ECO:0000256" key="6">
    <source>
        <dbReference type="ARBA" id="ARBA00022692"/>
    </source>
</evidence>
<dbReference type="EnsemblMetazoa" id="G18325.2">
    <property type="protein sequence ID" value="G18325.2:cds"/>
    <property type="gene ID" value="G18325"/>
</dbReference>
<dbReference type="Gene3D" id="3.90.550.10">
    <property type="entry name" value="Spore Coat Polysaccharide Biosynthesis Protein SpsA, Chain A"/>
    <property type="match status" value="1"/>
</dbReference>